<dbReference type="Proteomes" id="UP000735302">
    <property type="component" value="Unassembled WGS sequence"/>
</dbReference>
<accession>A0AAV3YNY3</accession>
<name>A0AAV3YNY3_9GAST</name>
<gene>
    <name evidence="1" type="ORF">PoB_001068000</name>
</gene>
<reference evidence="1 2" key="1">
    <citation type="journal article" date="2021" name="Elife">
        <title>Chloroplast acquisition without the gene transfer in kleptoplastic sea slugs, Plakobranchus ocellatus.</title>
        <authorList>
            <person name="Maeda T."/>
            <person name="Takahashi S."/>
            <person name="Yoshida T."/>
            <person name="Shimamura S."/>
            <person name="Takaki Y."/>
            <person name="Nagai Y."/>
            <person name="Toyoda A."/>
            <person name="Suzuki Y."/>
            <person name="Arimoto A."/>
            <person name="Ishii H."/>
            <person name="Satoh N."/>
            <person name="Nishiyama T."/>
            <person name="Hasebe M."/>
            <person name="Maruyama T."/>
            <person name="Minagawa J."/>
            <person name="Obokata J."/>
            <person name="Shigenobu S."/>
        </authorList>
    </citation>
    <scope>NUCLEOTIDE SEQUENCE [LARGE SCALE GENOMIC DNA]</scope>
</reference>
<organism evidence="1 2">
    <name type="scientific">Plakobranchus ocellatus</name>
    <dbReference type="NCBI Taxonomy" id="259542"/>
    <lineage>
        <taxon>Eukaryota</taxon>
        <taxon>Metazoa</taxon>
        <taxon>Spiralia</taxon>
        <taxon>Lophotrochozoa</taxon>
        <taxon>Mollusca</taxon>
        <taxon>Gastropoda</taxon>
        <taxon>Heterobranchia</taxon>
        <taxon>Euthyneura</taxon>
        <taxon>Panpulmonata</taxon>
        <taxon>Sacoglossa</taxon>
        <taxon>Placobranchoidea</taxon>
        <taxon>Plakobranchidae</taxon>
        <taxon>Plakobranchus</taxon>
    </lineage>
</organism>
<dbReference type="AlphaFoldDB" id="A0AAV3YNY3"/>
<evidence type="ECO:0000313" key="1">
    <source>
        <dbReference type="EMBL" id="GFN84174.1"/>
    </source>
</evidence>
<dbReference type="EMBL" id="BLXT01001278">
    <property type="protein sequence ID" value="GFN84174.1"/>
    <property type="molecule type" value="Genomic_DNA"/>
</dbReference>
<keyword evidence="2" id="KW-1185">Reference proteome</keyword>
<comment type="caution">
    <text evidence="1">The sequence shown here is derived from an EMBL/GenBank/DDBJ whole genome shotgun (WGS) entry which is preliminary data.</text>
</comment>
<proteinExistence type="predicted"/>
<sequence>MAAGAPSCGVCRRGNLSLSDPEPLSCQLAQVIEAQSRHSPSSFTFTSPNQCDQASSSGLDLLPASNDVWSRDLLLSARAVPEYLDHPMSGIYLCGSKLS</sequence>
<protein>
    <submittedName>
        <fullName evidence="1">Uncharacterized protein</fullName>
    </submittedName>
</protein>
<evidence type="ECO:0000313" key="2">
    <source>
        <dbReference type="Proteomes" id="UP000735302"/>
    </source>
</evidence>